<reference evidence="10" key="1">
    <citation type="submission" date="2013-01" db="EMBL/GenBank/DDBJ databases">
        <title>Draft Genome Sequence of a Mulberry Tree, Morus notabilis C.K. Schneid.</title>
        <authorList>
            <person name="He N."/>
            <person name="Zhao S."/>
        </authorList>
    </citation>
    <scope>NUCLEOTIDE SEQUENCE</scope>
</reference>
<evidence type="ECO:0000256" key="1">
    <source>
        <dbReference type="ARBA" id="ARBA00004123"/>
    </source>
</evidence>
<evidence type="ECO:0000256" key="7">
    <source>
        <dbReference type="SAM" id="MobiDB-lite"/>
    </source>
</evidence>
<dbReference type="Gene3D" id="3.30.730.10">
    <property type="entry name" value="AP2/ERF domain"/>
    <property type="match status" value="1"/>
</dbReference>
<dbReference type="CDD" id="cd00018">
    <property type="entry name" value="AP2"/>
    <property type="match status" value="1"/>
</dbReference>
<dbReference type="FunFam" id="3.30.730.10:FF:000001">
    <property type="entry name" value="Ethylene-responsive transcription factor 2"/>
    <property type="match status" value="1"/>
</dbReference>
<dbReference type="InterPro" id="IPR044808">
    <property type="entry name" value="ERF_plant"/>
</dbReference>
<comment type="subcellular location">
    <subcellularLocation>
        <location evidence="1">Nucleus</location>
    </subcellularLocation>
</comment>
<dbReference type="KEGG" id="mnt:21404687"/>
<dbReference type="InterPro" id="IPR016177">
    <property type="entry name" value="DNA-bd_dom_sf"/>
</dbReference>
<dbReference type="eggNOG" id="ENOG502SNQ8">
    <property type="taxonomic scope" value="Eukaryota"/>
</dbReference>
<dbReference type="EMBL" id="KE343643">
    <property type="protein sequence ID" value="EXB37641.1"/>
    <property type="molecule type" value="Genomic_DNA"/>
</dbReference>
<dbReference type="Proteomes" id="UP000030645">
    <property type="component" value="Unassembled WGS sequence"/>
</dbReference>
<sequence>MSGVMTSSESDLTLLEAIREHLLRDDQFDISSDSDSPMNCRSSSFSNIFLSENWSADLPFTELDDTDDMVVYGALSDAANSGWSPSTEENASPAKTECFIHDLQATPAACGHDDTSVAALESHAPPQCGSNMHFRGVRRRPWGKYAAEIRDPKKNGKRIWLGTYETPEDAALAYDRAAFEMRGAKAKLNFPHLIGSEAREPVRIKPKRRSPEPSTSSSMWEFSSLSPAKRRQIGVGSSEDIKFSDDYDCLMNWEYWNNTM</sequence>
<evidence type="ECO:0000256" key="5">
    <source>
        <dbReference type="ARBA" id="ARBA00023242"/>
    </source>
</evidence>
<dbReference type="PANTHER" id="PTHR31190:SF449">
    <property type="entry name" value="AP2_ERF DOMAIN-CONTAINING PROTEIN"/>
    <property type="match status" value="1"/>
</dbReference>
<dbReference type="STRING" id="981085.W9QHN8"/>
<dbReference type="SUPFAM" id="SSF54171">
    <property type="entry name" value="DNA-binding domain"/>
    <property type="match status" value="1"/>
</dbReference>
<dbReference type="Pfam" id="PF00847">
    <property type="entry name" value="AP2"/>
    <property type="match status" value="1"/>
</dbReference>
<organism evidence="9 10">
    <name type="scientific">Morus notabilis</name>
    <dbReference type="NCBI Taxonomy" id="981085"/>
    <lineage>
        <taxon>Eukaryota</taxon>
        <taxon>Viridiplantae</taxon>
        <taxon>Streptophyta</taxon>
        <taxon>Embryophyta</taxon>
        <taxon>Tracheophyta</taxon>
        <taxon>Spermatophyta</taxon>
        <taxon>Magnoliopsida</taxon>
        <taxon>eudicotyledons</taxon>
        <taxon>Gunneridae</taxon>
        <taxon>Pentapetalae</taxon>
        <taxon>rosids</taxon>
        <taxon>fabids</taxon>
        <taxon>Rosales</taxon>
        <taxon>Moraceae</taxon>
        <taxon>Moreae</taxon>
        <taxon>Morus</taxon>
    </lineage>
</organism>
<keyword evidence="5" id="KW-0539">Nucleus</keyword>
<evidence type="ECO:0000256" key="2">
    <source>
        <dbReference type="ARBA" id="ARBA00023015"/>
    </source>
</evidence>
<dbReference type="GO" id="GO:0009873">
    <property type="term" value="P:ethylene-activated signaling pathway"/>
    <property type="evidence" value="ECO:0007669"/>
    <property type="project" value="InterPro"/>
</dbReference>
<keyword evidence="4" id="KW-0804">Transcription</keyword>
<protein>
    <submittedName>
        <fullName evidence="9">Ethylene-responsive transcription factor 13</fullName>
    </submittedName>
</protein>
<proteinExistence type="inferred from homology"/>
<dbReference type="InterPro" id="IPR001471">
    <property type="entry name" value="AP2/ERF_dom"/>
</dbReference>
<dbReference type="AlphaFoldDB" id="W9QHN8"/>
<accession>W9QHN8</accession>
<evidence type="ECO:0000256" key="6">
    <source>
        <dbReference type="ARBA" id="ARBA00024343"/>
    </source>
</evidence>
<evidence type="ECO:0000313" key="9">
    <source>
        <dbReference type="EMBL" id="EXB37641.1"/>
    </source>
</evidence>
<keyword evidence="2" id="KW-0805">Transcription regulation</keyword>
<dbReference type="SMART" id="SM00380">
    <property type="entry name" value="AP2"/>
    <property type="match status" value="1"/>
</dbReference>
<feature type="domain" description="AP2/ERF" evidence="8">
    <location>
        <begin position="133"/>
        <end position="191"/>
    </location>
</feature>
<gene>
    <name evidence="9" type="ORF">L484_021848</name>
</gene>
<comment type="similarity">
    <text evidence="6">Belongs to the AP2/ERF transcription factor family. ERF subfamily.</text>
</comment>
<keyword evidence="3" id="KW-0238">DNA-binding</keyword>
<name>W9QHN8_9ROSA</name>
<dbReference type="OrthoDB" id="1154253at2759"/>
<dbReference type="PANTHER" id="PTHR31190">
    <property type="entry name" value="DNA-BINDING DOMAIN"/>
    <property type="match status" value="1"/>
</dbReference>
<keyword evidence="10" id="KW-1185">Reference proteome</keyword>
<dbReference type="GO" id="GO:0005634">
    <property type="term" value="C:nucleus"/>
    <property type="evidence" value="ECO:0007669"/>
    <property type="project" value="UniProtKB-SubCell"/>
</dbReference>
<evidence type="ECO:0000259" key="8">
    <source>
        <dbReference type="PROSITE" id="PS51032"/>
    </source>
</evidence>
<dbReference type="GO" id="GO:0003700">
    <property type="term" value="F:DNA-binding transcription factor activity"/>
    <property type="evidence" value="ECO:0007669"/>
    <property type="project" value="InterPro"/>
</dbReference>
<dbReference type="PROSITE" id="PS51032">
    <property type="entry name" value="AP2_ERF"/>
    <property type="match status" value="1"/>
</dbReference>
<dbReference type="GO" id="GO:0003677">
    <property type="term" value="F:DNA binding"/>
    <property type="evidence" value="ECO:0007669"/>
    <property type="project" value="UniProtKB-KW"/>
</dbReference>
<evidence type="ECO:0000313" key="10">
    <source>
        <dbReference type="Proteomes" id="UP000030645"/>
    </source>
</evidence>
<evidence type="ECO:0000256" key="3">
    <source>
        <dbReference type="ARBA" id="ARBA00023125"/>
    </source>
</evidence>
<evidence type="ECO:0000256" key="4">
    <source>
        <dbReference type="ARBA" id="ARBA00023163"/>
    </source>
</evidence>
<dbReference type="InterPro" id="IPR036955">
    <property type="entry name" value="AP2/ERF_dom_sf"/>
</dbReference>
<dbReference type="PRINTS" id="PR00367">
    <property type="entry name" value="ETHRSPELEMNT"/>
</dbReference>
<feature type="region of interest" description="Disordered" evidence="7">
    <location>
        <begin position="199"/>
        <end position="223"/>
    </location>
</feature>
<feature type="compositionally biased region" description="Polar residues" evidence="7">
    <location>
        <begin position="212"/>
        <end position="223"/>
    </location>
</feature>